<dbReference type="Pfam" id="PF03033">
    <property type="entry name" value="Glyco_transf_28"/>
    <property type="match status" value="1"/>
</dbReference>
<comment type="subcellular location">
    <subcellularLocation>
        <location evidence="10">Cell membrane</location>
        <topology evidence="10">Peripheral membrane protein</topology>
        <orientation evidence="10">Cytoplasmic side</orientation>
    </subcellularLocation>
</comment>
<sequence length="358" mass="37466">MSGRHLVVMAAGTGGHVIPGLAVAEEMQRRGWTVSWIGTPTGMENRLVPARGIEIDALPFAGLRGKGIGHMLRGIVGFFKSLGAARRVYDKRRATAVLGMGGYVCVPAGLTAALSGRPLMLVNADAAMLKSNLALKPFARRIAFGFDGAAAASTAGAVVSGNPVRAEIEALPSPTERFADRIGPLRLLVLGGSLGARALNQAVPQALALWPQEQRPQVLHQSGQDHLGAVWQAYADAGLSAEVRPFIDDMAAALAWADVVVCRAGAITVSELCAAGCAAVLVPLVVSTTSHQRDNAVFMAQHGAAIHLPQTELTPAKLHELLSSLDRNALLAMGEKARSLARPRAAARVADEIEGMLK</sequence>
<feature type="binding site" evidence="10">
    <location>
        <position position="165"/>
    </location>
    <ligand>
        <name>UDP-N-acetyl-alpha-D-glucosamine</name>
        <dbReference type="ChEBI" id="CHEBI:57705"/>
    </ligand>
</feature>
<evidence type="ECO:0000256" key="9">
    <source>
        <dbReference type="ARBA" id="ARBA00023316"/>
    </source>
</evidence>
<evidence type="ECO:0000256" key="2">
    <source>
        <dbReference type="ARBA" id="ARBA00022618"/>
    </source>
</evidence>
<evidence type="ECO:0000259" key="12">
    <source>
        <dbReference type="Pfam" id="PF04101"/>
    </source>
</evidence>
<feature type="binding site" evidence="10">
    <location>
        <position position="292"/>
    </location>
    <ligand>
        <name>UDP-N-acetyl-alpha-D-glucosamine</name>
        <dbReference type="ChEBI" id="CHEBI:57705"/>
    </ligand>
</feature>
<comment type="catalytic activity">
    <reaction evidence="10">
        <text>di-trans,octa-cis-undecaprenyl diphospho-N-acetyl-alpha-D-muramoyl-L-alanyl-D-glutamyl-meso-2,6-diaminopimeloyl-D-alanyl-D-alanine + UDP-N-acetyl-alpha-D-glucosamine = di-trans,octa-cis-undecaprenyl diphospho-[N-acetyl-alpha-D-glucosaminyl-(1-&gt;4)]-N-acetyl-alpha-D-muramoyl-L-alanyl-D-glutamyl-meso-2,6-diaminopimeloyl-D-alanyl-D-alanine + UDP + H(+)</text>
        <dbReference type="Rhea" id="RHEA:31227"/>
        <dbReference type="ChEBI" id="CHEBI:15378"/>
        <dbReference type="ChEBI" id="CHEBI:57705"/>
        <dbReference type="ChEBI" id="CHEBI:58223"/>
        <dbReference type="ChEBI" id="CHEBI:61387"/>
        <dbReference type="ChEBI" id="CHEBI:61388"/>
        <dbReference type="EC" id="2.4.1.227"/>
    </reaction>
</comment>
<proteinExistence type="inferred from homology"/>
<keyword evidence="13" id="KW-0687">Ribonucleoprotein</keyword>
<keyword evidence="3 10" id="KW-0328">Glycosyltransferase</keyword>
<dbReference type="InterPro" id="IPR006009">
    <property type="entry name" value="GlcNAc_MurG"/>
</dbReference>
<keyword evidence="6 10" id="KW-0573">Peptidoglycan synthesis</keyword>
<dbReference type="Gene3D" id="3.40.50.2000">
    <property type="entry name" value="Glycogen Phosphorylase B"/>
    <property type="match status" value="2"/>
</dbReference>
<feature type="binding site" evidence="10">
    <location>
        <begin position="13"/>
        <end position="15"/>
    </location>
    <ligand>
        <name>UDP-N-acetyl-alpha-D-glucosamine</name>
        <dbReference type="ChEBI" id="CHEBI:57705"/>
    </ligand>
</feature>
<evidence type="ECO:0000256" key="3">
    <source>
        <dbReference type="ARBA" id="ARBA00022676"/>
    </source>
</evidence>
<keyword evidence="7 10" id="KW-0472">Membrane</keyword>
<comment type="function">
    <text evidence="10">Cell wall formation. Catalyzes the transfer of a GlcNAc subunit on undecaprenyl-pyrophosphoryl-MurNAc-pentapeptide (lipid intermediate I) to form undecaprenyl-pyrophosphoryl-MurNAc-(pentapeptide)GlcNAc (lipid intermediate II).</text>
</comment>
<comment type="pathway">
    <text evidence="10">Cell wall biogenesis; peptidoglycan biosynthesis.</text>
</comment>
<keyword evidence="14" id="KW-1185">Reference proteome</keyword>
<keyword evidence="9 10" id="KW-0961">Cell wall biogenesis/degradation</keyword>
<dbReference type="GO" id="GO:0016757">
    <property type="term" value="F:glycosyltransferase activity"/>
    <property type="evidence" value="ECO:0007669"/>
    <property type="project" value="UniProtKB-KW"/>
</dbReference>
<dbReference type="InterPro" id="IPR007235">
    <property type="entry name" value="Glyco_trans_28_C"/>
</dbReference>
<evidence type="ECO:0000256" key="5">
    <source>
        <dbReference type="ARBA" id="ARBA00022960"/>
    </source>
</evidence>
<reference evidence="13 14" key="1">
    <citation type="submission" date="2023-07" db="EMBL/GenBank/DDBJ databases">
        <title>Sorghum-associated microbial communities from plants grown in Nebraska, USA.</title>
        <authorList>
            <person name="Schachtman D."/>
        </authorList>
    </citation>
    <scope>NUCLEOTIDE SEQUENCE [LARGE SCALE GENOMIC DNA]</scope>
    <source>
        <strain evidence="13 14">BE314</strain>
    </source>
</reference>
<evidence type="ECO:0000256" key="6">
    <source>
        <dbReference type="ARBA" id="ARBA00022984"/>
    </source>
</evidence>
<dbReference type="Pfam" id="PF04101">
    <property type="entry name" value="Glyco_tran_28_C"/>
    <property type="match status" value="1"/>
</dbReference>
<dbReference type="SUPFAM" id="SSF53756">
    <property type="entry name" value="UDP-Glycosyltransferase/glycogen phosphorylase"/>
    <property type="match status" value="1"/>
</dbReference>
<feature type="binding site" evidence="10">
    <location>
        <position position="193"/>
    </location>
    <ligand>
        <name>UDP-N-acetyl-alpha-D-glucosamine</name>
        <dbReference type="ChEBI" id="CHEBI:57705"/>
    </ligand>
</feature>
<dbReference type="CDD" id="cd03785">
    <property type="entry name" value="GT28_MurG"/>
    <property type="match status" value="1"/>
</dbReference>
<evidence type="ECO:0000313" key="13">
    <source>
        <dbReference type="EMBL" id="MDR7269178.1"/>
    </source>
</evidence>
<keyword evidence="2 10" id="KW-0132">Cell division</keyword>
<dbReference type="EMBL" id="JAVDXU010000001">
    <property type="protein sequence ID" value="MDR7269178.1"/>
    <property type="molecule type" value="Genomic_DNA"/>
</dbReference>
<dbReference type="NCBIfam" id="TIGR01133">
    <property type="entry name" value="murG"/>
    <property type="match status" value="1"/>
</dbReference>
<dbReference type="PANTHER" id="PTHR21015:SF22">
    <property type="entry name" value="GLYCOSYLTRANSFERASE"/>
    <property type="match status" value="1"/>
</dbReference>
<dbReference type="RefSeq" id="WP_310263615.1">
    <property type="nucleotide sequence ID" value="NZ_JAVDXU010000001.1"/>
</dbReference>
<keyword evidence="1 10" id="KW-1003">Cell membrane</keyword>
<gene>
    <name evidence="10" type="primary">murG</name>
    <name evidence="13" type="ORF">J2X20_001807</name>
</gene>
<keyword evidence="4 10" id="KW-0808">Transferase</keyword>
<comment type="caution">
    <text evidence="10">Lacks conserved residue(s) required for the propagation of feature annotation.</text>
</comment>
<name>A0ABU1YJY9_ROSSA</name>
<evidence type="ECO:0000259" key="11">
    <source>
        <dbReference type="Pfam" id="PF03033"/>
    </source>
</evidence>
<dbReference type="GO" id="GO:0005840">
    <property type="term" value="C:ribosome"/>
    <property type="evidence" value="ECO:0007669"/>
    <property type="project" value="UniProtKB-KW"/>
</dbReference>
<evidence type="ECO:0000256" key="1">
    <source>
        <dbReference type="ARBA" id="ARBA00022475"/>
    </source>
</evidence>
<evidence type="ECO:0000256" key="10">
    <source>
        <dbReference type="HAMAP-Rule" id="MF_00033"/>
    </source>
</evidence>
<evidence type="ECO:0000313" key="14">
    <source>
        <dbReference type="Proteomes" id="UP001180453"/>
    </source>
</evidence>
<dbReference type="HAMAP" id="MF_00033">
    <property type="entry name" value="MurG"/>
    <property type="match status" value="1"/>
</dbReference>
<feature type="domain" description="Glycosyltransferase family 28 N-terminal" evidence="11">
    <location>
        <begin position="7"/>
        <end position="143"/>
    </location>
</feature>
<dbReference type="PANTHER" id="PTHR21015">
    <property type="entry name" value="UDP-N-ACETYLGLUCOSAMINE--N-ACETYLMURAMYL-(PENTAPEPTIDE) PYROPHOSPHORYL-UNDECAPRENOL N-ACETYLGLUCOSAMINE TRANSFERASE 1"/>
    <property type="match status" value="1"/>
</dbReference>
<dbReference type="Proteomes" id="UP001180453">
    <property type="component" value="Unassembled WGS sequence"/>
</dbReference>
<feature type="binding site" evidence="10">
    <location>
        <position position="247"/>
    </location>
    <ligand>
        <name>UDP-N-acetyl-alpha-D-glucosamine</name>
        <dbReference type="ChEBI" id="CHEBI:57705"/>
    </ligand>
</feature>
<keyword evidence="5 10" id="KW-0133">Cell shape</keyword>
<keyword evidence="13" id="KW-0689">Ribosomal protein</keyword>
<comment type="caution">
    <text evidence="13">The sequence shown here is derived from an EMBL/GenBank/DDBJ whole genome shotgun (WGS) entry which is preliminary data.</text>
</comment>
<accession>A0ABU1YJY9</accession>
<evidence type="ECO:0000256" key="8">
    <source>
        <dbReference type="ARBA" id="ARBA00023306"/>
    </source>
</evidence>
<dbReference type="InterPro" id="IPR004276">
    <property type="entry name" value="GlycoTrans_28_N"/>
</dbReference>
<evidence type="ECO:0000256" key="7">
    <source>
        <dbReference type="ARBA" id="ARBA00023136"/>
    </source>
</evidence>
<organism evidence="13 14">
    <name type="scientific">Roseateles saccharophilus</name>
    <name type="common">Pseudomonas saccharophila</name>
    <dbReference type="NCBI Taxonomy" id="304"/>
    <lineage>
        <taxon>Bacteria</taxon>
        <taxon>Pseudomonadati</taxon>
        <taxon>Pseudomonadota</taxon>
        <taxon>Betaproteobacteria</taxon>
        <taxon>Burkholderiales</taxon>
        <taxon>Sphaerotilaceae</taxon>
        <taxon>Roseateles</taxon>
    </lineage>
</organism>
<dbReference type="EC" id="2.4.1.227" evidence="10"/>
<comment type="similarity">
    <text evidence="10">Belongs to the glycosyltransferase 28 family. MurG subfamily.</text>
</comment>
<evidence type="ECO:0000256" key="4">
    <source>
        <dbReference type="ARBA" id="ARBA00022679"/>
    </source>
</evidence>
<protein>
    <recommendedName>
        <fullName evidence="10">UDP-N-acetylglucosamine--N-acetylmuramyl-(pentapeptide) pyrophosphoryl-undecaprenol N-acetylglucosamine transferase</fullName>
        <ecNumber evidence="10">2.4.1.227</ecNumber>
    </recommendedName>
    <alternativeName>
        <fullName evidence="10">Undecaprenyl-PP-MurNAc-pentapeptide-UDPGlcNAc GlcNAc transferase</fullName>
    </alternativeName>
</protein>
<keyword evidence="8 10" id="KW-0131">Cell cycle</keyword>
<feature type="domain" description="Glycosyl transferase family 28 C-terminal" evidence="12">
    <location>
        <begin position="187"/>
        <end position="341"/>
    </location>
</feature>